<evidence type="ECO:0000256" key="2">
    <source>
        <dbReference type="ARBA" id="ARBA00006304"/>
    </source>
</evidence>
<dbReference type="PANTHER" id="PTHR30604:SF1">
    <property type="entry name" value="DNA UTILIZATION PROTEIN HOFQ"/>
    <property type="match status" value="1"/>
</dbReference>
<evidence type="ECO:0000256" key="7">
    <source>
        <dbReference type="ARBA" id="ARBA00023237"/>
    </source>
</evidence>
<dbReference type="OrthoDB" id="9775455at2"/>
<evidence type="ECO:0000256" key="5">
    <source>
        <dbReference type="ARBA" id="ARBA00022927"/>
    </source>
</evidence>
<dbReference type="InterPro" id="IPR005644">
    <property type="entry name" value="NolW-like"/>
</dbReference>
<feature type="transmembrane region" description="Helical" evidence="9">
    <location>
        <begin position="20"/>
        <end position="43"/>
    </location>
</feature>
<dbReference type="Pfam" id="PF07660">
    <property type="entry name" value="STN"/>
    <property type="match status" value="1"/>
</dbReference>
<dbReference type="PROSITE" id="PS51257">
    <property type="entry name" value="PROKAR_LIPOPROTEIN"/>
    <property type="match status" value="1"/>
</dbReference>
<dbReference type="InterPro" id="IPR038591">
    <property type="entry name" value="NolW-like_sf"/>
</dbReference>
<dbReference type="Proteomes" id="UP000019184">
    <property type="component" value="Unassembled WGS sequence"/>
</dbReference>
<dbReference type="EMBL" id="CBTK010000298">
    <property type="protein sequence ID" value="CDH47360.1"/>
    <property type="molecule type" value="Genomic_DNA"/>
</dbReference>
<keyword evidence="7" id="KW-0998">Cell outer membrane</keyword>
<comment type="caution">
    <text evidence="11">The sequence shown here is derived from an EMBL/GenBank/DDBJ whole genome shotgun (WGS) entry which is preliminary data.</text>
</comment>
<proteinExistence type="inferred from homology"/>
<evidence type="ECO:0000256" key="9">
    <source>
        <dbReference type="SAM" id="Phobius"/>
    </source>
</evidence>
<dbReference type="InterPro" id="IPR004846">
    <property type="entry name" value="T2SS/T3SS_dom"/>
</dbReference>
<keyword evidence="12" id="KW-1185">Reference proteome</keyword>
<dbReference type="Gene3D" id="3.30.1370.120">
    <property type="match status" value="1"/>
</dbReference>
<dbReference type="NCBIfam" id="TIGR02515">
    <property type="entry name" value="IV_pilus_PilQ"/>
    <property type="match status" value="1"/>
</dbReference>
<dbReference type="InterPro" id="IPR001775">
    <property type="entry name" value="GspD/PilQ"/>
</dbReference>
<comment type="similarity">
    <text evidence="2">Belongs to the bacterial secretin family. PilQ subfamily.</text>
</comment>
<dbReference type="Pfam" id="PF03958">
    <property type="entry name" value="Secretin_N"/>
    <property type="match status" value="1"/>
</dbReference>
<feature type="domain" description="Secretin/TonB short N-terminal" evidence="10">
    <location>
        <begin position="338"/>
        <end position="386"/>
    </location>
</feature>
<gene>
    <name evidence="11" type="ORF">BN874_80050</name>
</gene>
<dbReference type="InterPro" id="IPR051808">
    <property type="entry name" value="Type_IV_pilus_biogenesis"/>
</dbReference>
<evidence type="ECO:0000256" key="4">
    <source>
        <dbReference type="ARBA" id="ARBA00022729"/>
    </source>
</evidence>
<dbReference type="SMART" id="SM00965">
    <property type="entry name" value="STN"/>
    <property type="match status" value="1"/>
</dbReference>
<evidence type="ECO:0000256" key="1">
    <source>
        <dbReference type="ARBA" id="ARBA00004442"/>
    </source>
</evidence>
<dbReference type="Pfam" id="PF00263">
    <property type="entry name" value="Secretin"/>
    <property type="match status" value="1"/>
</dbReference>
<reference evidence="11 12" key="1">
    <citation type="journal article" date="2014" name="ISME J.">
        <title>Candidatus Competibacter-lineage genomes retrieved from metagenomes reveal functional metabolic diversity.</title>
        <authorList>
            <person name="McIlroy S.J."/>
            <person name="Albertsen M."/>
            <person name="Andresen E.K."/>
            <person name="Saunders A.M."/>
            <person name="Kristiansen R."/>
            <person name="Stokholm-Bjerregaard M."/>
            <person name="Nielsen K.L."/>
            <person name="Nielsen P.H."/>
        </authorList>
    </citation>
    <scope>NUCLEOTIDE SEQUENCE [LARGE SCALE GENOMIC DNA]</scope>
    <source>
        <strain evidence="11 12">Run_B_J11</strain>
    </source>
</reference>
<protein>
    <submittedName>
        <fullName evidence="11">Fimbrial assembly protein pilQ</fullName>
    </submittedName>
</protein>
<dbReference type="PANTHER" id="PTHR30604">
    <property type="entry name" value="PROTEIN TRANSPORT PROTEIN HOFQ"/>
    <property type="match status" value="1"/>
</dbReference>
<dbReference type="Gene3D" id="3.30.1370.130">
    <property type="match status" value="1"/>
</dbReference>
<dbReference type="GO" id="GO:0009306">
    <property type="term" value="P:protein secretion"/>
    <property type="evidence" value="ECO:0007669"/>
    <property type="project" value="InterPro"/>
</dbReference>
<dbReference type="InterPro" id="IPR011662">
    <property type="entry name" value="Secretin/TonB_short_N"/>
</dbReference>
<organism evidence="11 12">
    <name type="scientific">Candidatus Contendobacter odensis Run_B_J11</name>
    <dbReference type="NCBI Taxonomy" id="1400861"/>
    <lineage>
        <taxon>Bacteria</taxon>
        <taxon>Pseudomonadati</taxon>
        <taxon>Pseudomonadota</taxon>
        <taxon>Gammaproteobacteria</taxon>
        <taxon>Candidatus Competibacteraceae</taxon>
        <taxon>Candidatus Contendibacter</taxon>
    </lineage>
</organism>
<dbReference type="Gene3D" id="2.60.40.3470">
    <property type="match status" value="1"/>
</dbReference>
<dbReference type="AlphaFoldDB" id="A0A7U7J5J0"/>
<name>A0A7U7J5J0_9GAMM</name>
<evidence type="ECO:0000313" key="12">
    <source>
        <dbReference type="Proteomes" id="UP000019184"/>
    </source>
</evidence>
<dbReference type="PROSITE" id="PS00875">
    <property type="entry name" value="T2SP_D"/>
    <property type="match status" value="1"/>
</dbReference>
<comment type="subcellular location">
    <subcellularLocation>
        <location evidence="1 8">Cell outer membrane</location>
    </subcellularLocation>
</comment>
<dbReference type="RefSeq" id="WP_081756546.1">
    <property type="nucleotide sequence ID" value="NZ_CBTK010000298.1"/>
</dbReference>
<keyword evidence="9" id="KW-0812">Transmembrane</keyword>
<keyword evidence="3 8" id="KW-0813">Transport</keyword>
<dbReference type="PRINTS" id="PR00811">
    <property type="entry name" value="BCTERIALGSPD"/>
</dbReference>
<dbReference type="GO" id="GO:0009279">
    <property type="term" value="C:cell outer membrane"/>
    <property type="evidence" value="ECO:0007669"/>
    <property type="project" value="UniProtKB-SubCell"/>
</dbReference>
<evidence type="ECO:0000256" key="6">
    <source>
        <dbReference type="ARBA" id="ARBA00023136"/>
    </source>
</evidence>
<accession>A0A7U7J5J0</accession>
<evidence type="ECO:0000313" key="11">
    <source>
        <dbReference type="EMBL" id="CDH47360.1"/>
    </source>
</evidence>
<sequence>MISRSTSEGQHDRRSGGGWLPLGLAVIGLIGCIALAGGGRVAVAAETDPVVLQAVDISPLSGNRLQIRFRLSGPPKGPPSSFTINEPARIVLDFLGTTNGLDTRQQPINVGVADKISVLEGADRTRASLNLARLVPYNVQVQGNAVLLTLENAGATAAKTPAATPVTSVKAAASSRQANADGPVTTPRNVSDVNFKRGPGGQGVITIRLSNPGIPVDVRQEGNQIIADFQGAALKRGQERRLDVTDFATPVTLLEALNRGGNARLTIKPNPPFEFLAYQANDLYVIEVRPPQKSKEEEDKEAKFDPSKKKYVGDLLSLNFQDIEVRAILQILADFTGLNIVVSDSVKGNLTLRLQNVPWDQALDIILRTKGLSMRQNGNVIFIAPTEEVAAREKLDLESRKVVDELIPLRTEIIQINYAKAGDLAKLLKTQDKDKGSILSPRGTVETDERTNSLIVKDIPDKLAEIRDLVTKLDVPTRQVMIDSRIVIAVDNFARDIGVRFGVTGVNQGGNTLNTVSGSLAGTSTIVDSAVGNLISTGQPFPVAVPPLAQRLGVNLAAAGAPSLAYSILGADYLLDLELSALQKEGNGEVLSNPRVVTADNQEASILQGREIPYTVAPTTIGAAATTEFKKAVLELKVTPKITPDDRVSMKLDIKKDDVGELVPQQGGGFVPSIDTRHVTTNVLVNNGETVVLGGVFEQNKSKGQSKVPLLGDIPLLGYLFQDNTTSTIKRELLIFVTPQLLKNGAVAER</sequence>
<keyword evidence="9" id="KW-1133">Transmembrane helix</keyword>
<dbReference type="Pfam" id="PF11741">
    <property type="entry name" value="AMIN"/>
    <property type="match status" value="2"/>
</dbReference>
<keyword evidence="6 9" id="KW-0472">Membrane</keyword>
<dbReference type="InterPro" id="IPR021731">
    <property type="entry name" value="AMIN_dom"/>
</dbReference>
<evidence type="ECO:0000256" key="8">
    <source>
        <dbReference type="RuleBase" id="RU004004"/>
    </source>
</evidence>
<dbReference type="InterPro" id="IPR004845">
    <property type="entry name" value="T2SS_GspD_CS"/>
</dbReference>
<keyword evidence="4" id="KW-0732">Signal</keyword>
<dbReference type="InterPro" id="IPR013355">
    <property type="entry name" value="Pilus_4_PilQ"/>
</dbReference>
<keyword evidence="5" id="KW-0653">Protein transport</keyword>
<dbReference type="Gene3D" id="2.60.40.3500">
    <property type="match status" value="1"/>
</dbReference>
<evidence type="ECO:0000259" key="10">
    <source>
        <dbReference type="SMART" id="SM00965"/>
    </source>
</evidence>
<evidence type="ECO:0000256" key="3">
    <source>
        <dbReference type="ARBA" id="ARBA00022448"/>
    </source>
</evidence>